<dbReference type="PANTHER" id="PTHR33116">
    <property type="entry name" value="REVERSE TRANSCRIPTASE ZINC-BINDING DOMAIN-CONTAINING PROTEIN-RELATED-RELATED"/>
    <property type="match status" value="1"/>
</dbReference>
<protein>
    <submittedName>
        <fullName evidence="1">Ribonuclease H protein</fullName>
    </submittedName>
</protein>
<gene>
    <name evidence="1" type="ORF">MA16_Dca003208</name>
</gene>
<evidence type="ECO:0000313" key="2">
    <source>
        <dbReference type="Proteomes" id="UP000233837"/>
    </source>
</evidence>
<sequence length="232" mass="26604">MKNADFQFILDKTMSMIGVWGGKLISMAGRINLVKSILLSIPTFHSTLSLVPKQVLNEVEKLSRSFIWNKSDGNAGLHYVNWEVMCKPKKFGGLGINPCSKKYGHLRAKLAWMYGQQKDSLMHKILFPKYGPINGGEAARRRGSVTWKILCNGEKYLKPIVRWSVGNGRSIQAYKDIWLLDKSFERCHTFVNSMEDFNQAVDKFIINGEWDVMELQKHFGMELVQMIKTIKI</sequence>
<keyword evidence="2" id="KW-1185">Reference proteome</keyword>
<reference evidence="1 2" key="2">
    <citation type="journal article" date="2017" name="Nature">
        <title>The Apostasia genome and the evolution of orchids.</title>
        <authorList>
            <person name="Zhang G.Q."/>
            <person name="Liu K.W."/>
            <person name="Li Z."/>
            <person name="Lohaus R."/>
            <person name="Hsiao Y.Y."/>
            <person name="Niu S.C."/>
            <person name="Wang J.Y."/>
            <person name="Lin Y.C."/>
            <person name="Xu Q."/>
            <person name="Chen L.J."/>
            <person name="Yoshida K."/>
            <person name="Fujiwara S."/>
            <person name="Wang Z.W."/>
            <person name="Zhang Y.Q."/>
            <person name="Mitsuda N."/>
            <person name="Wang M."/>
            <person name="Liu G.H."/>
            <person name="Pecoraro L."/>
            <person name="Huang H.X."/>
            <person name="Xiao X.J."/>
            <person name="Lin M."/>
            <person name="Wu X.Y."/>
            <person name="Wu W.L."/>
            <person name="Chen Y.Y."/>
            <person name="Chang S.B."/>
            <person name="Sakamoto S."/>
            <person name="Ohme-Takagi M."/>
            <person name="Yagi M."/>
            <person name="Zeng S.J."/>
            <person name="Shen C.Y."/>
            <person name="Yeh C.M."/>
            <person name="Luo Y.B."/>
            <person name="Tsai W.C."/>
            <person name="Van de Peer Y."/>
            <person name="Liu Z.J."/>
        </authorList>
    </citation>
    <scope>NUCLEOTIDE SEQUENCE [LARGE SCALE GENOMIC DNA]</scope>
    <source>
        <tissue evidence="1">The whole plant</tissue>
    </source>
</reference>
<reference evidence="1 2" key="1">
    <citation type="journal article" date="2016" name="Sci. Rep.">
        <title>The Dendrobium catenatum Lindl. genome sequence provides insights into polysaccharide synthase, floral development and adaptive evolution.</title>
        <authorList>
            <person name="Zhang G.Q."/>
            <person name="Xu Q."/>
            <person name="Bian C."/>
            <person name="Tsai W.C."/>
            <person name="Yeh C.M."/>
            <person name="Liu K.W."/>
            <person name="Yoshida K."/>
            <person name="Zhang L.S."/>
            <person name="Chang S.B."/>
            <person name="Chen F."/>
            <person name="Shi Y."/>
            <person name="Su Y.Y."/>
            <person name="Zhang Y.Q."/>
            <person name="Chen L.J."/>
            <person name="Yin Y."/>
            <person name="Lin M."/>
            <person name="Huang H."/>
            <person name="Deng H."/>
            <person name="Wang Z.W."/>
            <person name="Zhu S.L."/>
            <person name="Zhao X."/>
            <person name="Deng C."/>
            <person name="Niu S.C."/>
            <person name="Huang J."/>
            <person name="Wang M."/>
            <person name="Liu G.H."/>
            <person name="Yang H.J."/>
            <person name="Xiao X.J."/>
            <person name="Hsiao Y.Y."/>
            <person name="Wu W.L."/>
            <person name="Chen Y.Y."/>
            <person name="Mitsuda N."/>
            <person name="Ohme-Takagi M."/>
            <person name="Luo Y.B."/>
            <person name="Van de Peer Y."/>
            <person name="Liu Z.J."/>
        </authorList>
    </citation>
    <scope>NUCLEOTIDE SEQUENCE [LARGE SCALE GENOMIC DNA]</scope>
    <source>
        <tissue evidence="1">The whole plant</tissue>
    </source>
</reference>
<dbReference type="EMBL" id="KZ501977">
    <property type="protein sequence ID" value="PKU85468.1"/>
    <property type="molecule type" value="Genomic_DNA"/>
</dbReference>
<proteinExistence type="predicted"/>
<name>A0A2I0XC07_9ASPA</name>
<evidence type="ECO:0000313" key="1">
    <source>
        <dbReference type="EMBL" id="PKU85468.1"/>
    </source>
</evidence>
<organism evidence="1 2">
    <name type="scientific">Dendrobium catenatum</name>
    <dbReference type="NCBI Taxonomy" id="906689"/>
    <lineage>
        <taxon>Eukaryota</taxon>
        <taxon>Viridiplantae</taxon>
        <taxon>Streptophyta</taxon>
        <taxon>Embryophyta</taxon>
        <taxon>Tracheophyta</taxon>
        <taxon>Spermatophyta</taxon>
        <taxon>Magnoliopsida</taxon>
        <taxon>Liliopsida</taxon>
        <taxon>Asparagales</taxon>
        <taxon>Orchidaceae</taxon>
        <taxon>Epidendroideae</taxon>
        <taxon>Malaxideae</taxon>
        <taxon>Dendrobiinae</taxon>
        <taxon>Dendrobium</taxon>
    </lineage>
</organism>
<dbReference type="PANTHER" id="PTHR33116:SF78">
    <property type="entry name" value="OS12G0587133 PROTEIN"/>
    <property type="match status" value="1"/>
</dbReference>
<dbReference type="AlphaFoldDB" id="A0A2I0XC07"/>
<accession>A0A2I0XC07</accession>
<dbReference type="Proteomes" id="UP000233837">
    <property type="component" value="Unassembled WGS sequence"/>
</dbReference>